<feature type="region of interest" description="Disordered" evidence="1">
    <location>
        <begin position="39"/>
        <end position="63"/>
    </location>
</feature>
<dbReference type="EMBL" id="JACVVK020000764">
    <property type="protein sequence ID" value="KAK7448162.1"/>
    <property type="molecule type" value="Genomic_DNA"/>
</dbReference>
<name>A0ABD0J1A9_9CAEN</name>
<reference evidence="2 3" key="1">
    <citation type="journal article" date="2023" name="Sci. Data">
        <title>Genome assembly of the Korean intertidal mud-creeper Batillaria attramentaria.</title>
        <authorList>
            <person name="Patra A.K."/>
            <person name="Ho P.T."/>
            <person name="Jun S."/>
            <person name="Lee S.J."/>
            <person name="Kim Y."/>
            <person name="Won Y.J."/>
        </authorList>
    </citation>
    <scope>NUCLEOTIDE SEQUENCE [LARGE SCALE GENOMIC DNA]</scope>
    <source>
        <strain evidence="2">Wonlab-2016</strain>
    </source>
</reference>
<dbReference type="Gene3D" id="3.30.420.10">
    <property type="entry name" value="Ribonuclease H-like superfamily/Ribonuclease H"/>
    <property type="match status" value="1"/>
</dbReference>
<dbReference type="Proteomes" id="UP001519460">
    <property type="component" value="Unassembled WGS sequence"/>
</dbReference>
<feature type="compositionally biased region" description="Polar residues" evidence="1">
    <location>
        <begin position="46"/>
        <end position="57"/>
    </location>
</feature>
<proteinExistence type="predicted"/>
<evidence type="ECO:0000256" key="1">
    <source>
        <dbReference type="SAM" id="MobiDB-lite"/>
    </source>
</evidence>
<protein>
    <submittedName>
        <fullName evidence="2">Uncharacterized protein</fullName>
    </submittedName>
</protein>
<gene>
    <name evidence="2" type="ORF">BaRGS_00040139</name>
</gene>
<feature type="non-terminal residue" evidence="2">
    <location>
        <position position="63"/>
    </location>
</feature>
<evidence type="ECO:0000313" key="2">
    <source>
        <dbReference type="EMBL" id="KAK7448162.1"/>
    </source>
</evidence>
<comment type="caution">
    <text evidence="2">The sequence shown here is derived from an EMBL/GenBank/DDBJ whole genome shotgun (WGS) entry which is preliminary data.</text>
</comment>
<evidence type="ECO:0000313" key="3">
    <source>
        <dbReference type="Proteomes" id="UP001519460"/>
    </source>
</evidence>
<keyword evidence="3" id="KW-1185">Reference proteome</keyword>
<dbReference type="AlphaFoldDB" id="A0ABD0J1A9"/>
<organism evidence="2 3">
    <name type="scientific">Batillaria attramentaria</name>
    <dbReference type="NCBI Taxonomy" id="370345"/>
    <lineage>
        <taxon>Eukaryota</taxon>
        <taxon>Metazoa</taxon>
        <taxon>Spiralia</taxon>
        <taxon>Lophotrochozoa</taxon>
        <taxon>Mollusca</taxon>
        <taxon>Gastropoda</taxon>
        <taxon>Caenogastropoda</taxon>
        <taxon>Sorbeoconcha</taxon>
        <taxon>Cerithioidea</taxon>
        <taxon>Batillariidae</taxon>
        <taxon>Batillaria</taxon>
    </lineage>
</organism>
<sequence>MEYICNQYPQEDWTHVFTDGSATEATRDGGAGIFLRYKRREKKKLQSQQGNTPPTSELNEKPL</sequence>
<dbReference type="InterPro" id="IPR036397">
    <property type="entry name" value="RNaseH_sf"/>
</dbReference>
<accession>A0ABD0J1A9</accession>